<dbReference type="Proteomes" id="UP001479436">
    <property type="component" value="Unassembled WGS sequence"/>
</dbReference>
<dbReference type="PANTHER" id="PTHR43840:SF4">
    <property type="entry name" value="CDF DIVALENT METAL CATION TRANSPORTER (EUROFUNG)"/>
    <property type="match status" value="1"/>
</dbReference>
<feature type="transmembrane region" description="Helical" evidence="6">
    <location>
        <begin position="162"/>
        <end position="183"/>
    </location>
</feature>
<dbReference type="Pfam" id="PF01545">
    <property type="entry name" value="Cation_efflux"/>
    <property type="match status" value="1"/>
</dbReference>
<feature type="transmembrane region" description="Helical" evidence="6">
    <location>
        <begin position="257"/>
        <end position="276"/>
    </location>
</feature>
<dbReference type="EMBL" id="JASJQH010007621">
    <property type="protein sequence ID" value="KAK9703639.1"/>
    <property type="molecule type" value="Genomic_DNA"/>
</dbReference>
<protein>
    <recommendedName>
        <fullName evidence="11">Cation efflux protein cytoplasmic domain-containing protein</fullName>
    </recommendedName>
</protein>
<keyword evidence="2" id="KW-0813">Transport</keyword>
<evidence type="ECO:0000256" key="2">
    <source>
        <dbReference type="ARBA" id="ARBA00022448"/>
    </source>
</evidence>
<dbReference type="SUPFAM" id="SSF160240">
    <property type="entry name" value="Cation efflux protein cytoplasmic domain-like"/>
    <property type="match status" value="1"/>
</dbReference>
<comment type="subcellular location">
    <subcellularLocation>
        <location evidence="1">Membrane</location>
        <topology evidence="1">Multi-pass membrane protein</topology>
    </subcellularLocation>
</comment>
<dbReference type="Gene3D" id="3.30.70.1350">
    <property type="entry name" value="Cation efflux protein, cytoplasmic domain"/>
    <property type="match status" value="1"/>
</dbReference>
<evidence type="ECO:0000313" key="9">
    <source>
        <dbReference type="EMBL" id="KAK9703639.1"/>
    </source>
</evidence>
<reference evidence="9 10" key="1">
    <citation type="submission" date="2023-04" db="EMBL/GenBank/DDBJ databases">
        <title>Genome of Basidiobolus ranarum AG-B5.</title>
        <authorList>
            <person name="Stajich J.E."/>
            <person name="Carter-House D."/>
            <person name="Gryganskyi A."/>
        </authorList>
    </citation>
    <scope>NUCLEOTIDE SEQUENCE [LARGE SCALE GENOMIC DNA]</scope>
    <source>
        <strain evidence="9 10">AG-B5</strain>
    </source>
</reference>
<dbReference type="InterPro" id="IPR027469">
    <property type="entry name" value="Cation_efflux_TMD_sf"/>
</dbReference>
<keyword evidence="3 6" id="KW-0812">Transmembrane</keyword>
<evidence type="ECO:0000256" key="1">
    <source>
        <dbReference type="ARBA" id="ARBA00004141"/>
    </source>
</evidence>
<dbReference type="SUPFAM" id="SSF161111">
    <property type="entry name" value="Cation efflux protein transmembrane domain-like"/>
    <property type="match status" value="1"/>
</dbReference>
<dbReference type="InterPro" id="IPR036837">
    <property type="entry name" value="Cation_efflux_CTD_sf"/>
</dbReference>
<evidence type="ECO:0000256" key="6">
    <source>
        <dbReference type="SAM" id="Phobius"/>
    </source>
</evidence>
<dbReference type="NCBIfam" id="TIGR01297">
    <property type="entry name" value="CDF"/>
    <property type="match status" value="1"/>
</dbReference>
<feature type="transmembrane region" description="Helical" evidence="6">
    <location>
        <begin position="195"/>
        <end position="215"/>
    </location>
</feature>
<feature type="domain" description="Cation efflux protein transmembrane" evidence="7">
    <location>
        <begin position="96"/>
        <end position="285"/>
    </location>
</feature>
<feature type="domain" description="Cation efflux protein cytoplasmic" evidence="8">
    <location>
        <begin position="293"/>
        <end position="367"/>
    </location>
</feature>
<dbReference type="Pfam" id="PF16916">
    <property type="entry name" value="ZT_dimer"/>
    <property type="match status" value="1"/>
</dbReference>
<evidence type="ECO:0000256" key="5">
    <source>
        <dbReference type="ARBA" id="ARBA00023136"/>
    </source>
</evidence>
<dbReference type="InterPro" id="IPR027470">
    <property type="entry name" value="Cation_efflux_CTD"/>
</dbReference>
<dbReference type="InterPro" id="IPR050291">
    <property type="entry name" value="CDF_Transporter"/>
</dbReference>
<keyword evidence="10" id="KW-1185">Reference proteome</keyword>
<accession>A0ABR2VVA0</accession>
<dbReference type="PANTHER" id="PTHR43840">
    <property type="entry name" value="MITOCHONDRIAL METAL TRANSPORTER 1-RELATED"/>
    <property type="match status" value="1"/>
</dbReference>
<keyword evidence="4 6" id="KW-1133">Transmembrane helix</keyword>
<feature type="transmembrane region" description="Helical" evidence="6">
    <location>
        <begin position="235"/>
        <end position="251"/>
    </location>
</feature>
<name>A0ABR2VVA0_9FUNG</name>
<feature type="transmembrane region" description="Helical" evidence="6">
    <location>
        <begin position="89"/>
        <end position="107"/>
    </location>
</feature>
<evidence type="ECO:0008006" key="11">
    <source>
        <dbReference type="Google" id="ProtNLM"/>
    </source>
</evidence>
<evidence type="ECO:0000313" key="10">
    <source>
        <dbReference type="Proteomes" id="UP001479436"/>
    </source>
</evidence>
<keyword evidence="5 6" id="KW-0472">Membrane</keyword>
<gene>
    <name evidence="9" type="ORF">K7432_010627</name>
</gene>
<sequence length="381" mass="43292">MYGSTLEYPYDPLGLQGIRDKLDTLKNEGSSDVRHYYQKLNETLDRFSDIDVILAHHGPFDTNSLSTDEAKEDSPLNLIRNQRKTSAHLVRLAINVSFFFNLILFAAKVYTAIASGSLVVIASTVDSFMDLLSGAIIFYTATVIRRVNYYHYPIGKSRMEPLGIIVFSAVMITCFFQIMVSSFEKLLNLEAPESLNLSLFTIMLLVGNVIIKFFLWLWCRTMTSSSVQALAQDHMNDVVFNIFSTVFPILATSSKRYWIDPLGAILISMYIIIDWIRTCTENIRRMTGASASAEDIQQLTYLAFRFSNKVRQVDTVRAYYVGDRLFTEIDIVLPPDCPLSEAHDIGEGLQNALEKMDIVERAFVHLDYNSDHKIEHRQALA</sequence>
<evidence type="ECO:0000256" key="3">
    <source>
        <dbReference type="ARBA" id="ARBA00022692"/>
    </source>
</evidence>
<dbReference type="Gene3D" id="1.20.1510.10">
    <property type="entry name" value="Cation efflux protein transmembrane domain"/>
    <property type="match status" value="1"/>
</dbReference>
<feature type="transmembrane region" description="Helical" evidence="6">
    <location>
        <begin position="113"/>
        <end position="141"/>
    </location>
</feature>
<comment type="caution">
    <text evidence="9">The sequence shown here is derived from an EMBL/GenBank/DDBJ whole genome shotgun (WGS) entry which is preliminary data.</text>
</comment>
<proteinExistence type="predicted"/>
<dbReference type="InterPro" id="IPR058533">
    <property type="entry name" value="Cation_efflux_TM"/>
</dbReference>
<evidence type="ECO:0000259" key="8">
    <source>
        <dbReference type="Pfam" id="PF16916"/>
    </source>
</evidence>
<dbReference type="InterPro" id="IPR002524">
    <property type="entry name" value="Cation_efflux"/>
</dbReference>
<evidence type="ECO:0000259" key="7">
    <source>
        <dbReference type="Pfam" id="PF01545"/>
    </source>
</evidence>
<organism evidence="9 10">
    <name type="scientific">Basidiobolus ranarum</name>
    <dbReference type="NCBI Taxonomy" id="34480"/>
    <lineage>
        <taxon>Eukaryota</taxon>
        <taxon>Fungi</taxon>
        <taxon>Fungi incertae sedis</taxon>
        <taxon>Zoopagomycota</taxon>
        <taxon>Entomophthoromycotina</taxon>
        <taxon>Basidiobolomycetes</taxon>
        <taxon>Basidiobolales</taxon>
        <taxon>Basidiobolaceae</taxon>
        <taxon>Basidiobolus</taxon>
    </lineage>
</organism>
<evidence type="ECO:0000256" key="4">
    <source>
        <dbReference type="ARBA" id="ARBA00022989"/>
    </source>
</evidence>